<dbReference type="Proteomes" id="UP000693970">
    <property type="component" value="Unassembled WGS sequence"/>
</dbReference>
<dbReference type="PANTHER" id="PTHR15032:SF4">
    <property type="entry name" value="N-ACYL-PHOSPHATIDYLETHANOLAMINE-HYDROLYZING PHOSPHOLIPASE D"/>
    <property type="match status" value="1"/>
</dbReference>
<comment type="caution">
    <text evidence="3">The sequence shown here is derived from an EMBL/GenBank/DDBJ whole genome shotgun (WGS) entry which is preliminary data.</text>
</comment>
<feature type="region of interest" description="Disordered" evidence="1">
    <location>
        <begin position="137"/>
        <end position="177"/>
    </location>
</feature>
<feature type="domain" description="Metallo-beta-lactamase" evidence="2">
    <location>
        <begin position="484"/>
        <end position="690"/>
    </location>
</feature>
<reference evidence="3" key="2">
    <citation type="submission" date="2021-04" db="EMBL/GenBank/DDBJ databases">
        <authorList>
            <person name="Podell S."/>
        </authorList>
    </citation>
    <scope>NUCLEOTIDE SEQUENCE</scope>
    <source>
        <strain evidence="3">Hildebrandi</strain>
    </source>
</reference>
<evidence type="ECO:0000313" key="4">
    <source>
        <dbReference type="Proteomes" id="UP000693970"/>
    </source>
</evidence>
<dbReference type="InterPro" id="IPR001279">
    <property type="entry name" value="Metallo-B-lactamas"/>
</dbReference>
<evidence type="ECO:0000313" key="3">
    <source>
        <dbReference type="EMBL" id="KAG7344133.1"/>
    </source>
</evidence>
<evidence type="ECO:0000259" key="2">
    <source>
        <dbReference type="Pfam" id="PF12706"/>
    </source>
</evidence>
<dbReference type="Pfam" id="PF12706">
    <property type="entry name" value="Lactamase_B_2"/>
    <property type="match status" value="1"/>
</dbReference>
<proteinExistence type="predicted"/>
<keyword evidence="4" id="KW-1185">Reference proteome</keyword>
<name>A0A9K3KJY1_9STRA</name>
<dbReference type="AlphaFoldDB" id="A0A9K3KJY1"/>
<gene>
    <name evidence="3" type="ORF">IV203_022141</name>
</gene>
<dbReference type="OrthoDB" id="332863at2759"/>
<reference evidence="3" key="1">
    <citation type="journal article" date="2021" name="Sci. Rep.">
        <title>Diploid genomic architecture of Nitzschia inconspicua, an elite biomass production diatom.</title>
        <authorList>
            <person name="Oliver A."/>
            <person name="Podell S."/>
            <person name="Pinowska A."/>
            <person name="Traller J.C."/>
            <person name="Smith S.R."/>
            <person name="McClure R."/>
            <person name="Beliaev A."/>
            <person name="Bohutskyi P."/>
            <person name="Hill E.A."/>
            <person name="Rabines A."/>
            <person name="Zheng H."/>
            <person name="Allen L.Z."/>
            <person name="Kuo A."/>
            <person name="Grigoriev I.V."/>
            <person name="Allen A.E."/>
            <person name="Hazlebeck D."/>
            <person name="Allen E.E."/>
        </authorList>
    </citation>
    <scope>NUCLEOTIDE SEQUENCE</scope>
    <source>
        <strain evidence="3">Hildebrandi</strain>
    </source>
</reference>
<protein>
    <submittedName>
        <fullName evidence="3">Phospholipase</fullName>
    </submittedName>
</protein>
<dbReference type="EMBL" id="JAGRRH010000023">
    <property type="protein sequence ID" value="KAG7344133.1"/>
    <property type="molecule type" value="Genomic_DNA"/>
</dbReference>
<dbReference type="GO" id="GO:0005737">
    <property type="term" value="C:cytoplasm"/>
    <property type="evidence" value="ECO:0007669"/>
    <property type="project" value="TreeGrafter"/>
</dbReference>
<feature type="compositionally biased region" description="Polar residues" evidence="1">
    <location>
        <begin position="137"/>
        <end position="147"/>
    </location>
</feature>
<sequence length="755" mass="88754">MALRQVTALSRRHHASHFQQIHQCRDIPLPYSSFTITRLFSLLASPQRNDFQQMYFPTIRGSNSANSASSYFLAPRKNNALSHHHHHHHINYTQRRTYLYIPLTWSEFKERFQRWMERAEERIVHVRLLNRKALQQPTLIENPSSSQSRKRPWRQPFTRTQRQNLDRRKRRPWARWLSNQNKKVASPSYGNSLPLPRVSNKSAAKYTNTVATSSTPSSSSLMMSGVQTIHSRYQGWKTRRQEQYQRWKIRRREQYQGWKSRRQEQYQGWKSRRQEQYQGWKSRRQEQYQGWKHRRRQLWEETRSRAWDRTRKILLQEYSQPEWFDKFGRPLTSRDSTGRFVNPWQSQSTNGIHSIGTILRWRWQRLERELRQLGLFGKLKNSLPGTETPASVSPLLHQTVPPLPTPDDSSLQFTWIGHSTGMLTVQKDFNILVDPMFSVRASPYQNSPIGVPRDVPPAFTVSELVEHVKKYHEKTEYDMDSQQDPFGKLDICCITHDHYDHMDENSVKDLKEHVQLWVVPLGIAKWLVRKCGIEDNRIVELEWWQQLSLKKVNGKVLVCNKQQGQEQGDYDSRGDKSMNYDEDDKVLTITCCPASHWASRTMWDRNFRLWCSFAFRTSNFNFFCCGDTGYPETFPLFYQIGDVLGPFDFCAIPIAAYEPEEMMKDAHVNPKEAVQIHKELRSRQSVAIHWGSFQLSEEPLDAPPRDLKHAIQEEEAKSGEEINFSVLTHGETCKVTKAIQAEVIYGSVAPTAMSL</sequence>
<accession>A0A9K3KJY1</accession>
<organism evidence="3 4">
    <name type="scientific">Nitzschia inconspicua</name>
    <dbReference type="NCBI Taxonomy" id="303405"/>
    <lineage>
        <taxon>Eukaryota</taxon>
        <taxon>Sar</taxon>
        <taxon>Stramenopiles</taxon>
        <taxon>Ochrophyta</taxon>
        <taxon>Bacillariophyta</taxon>
        <taxon>Bacillariophyceae</taxon>
        <taxon>Bacillariophycidae</taxon>
        <taxon>Bacillariales</taxon>
        <taxon>Bacillariaceae</taxon>
        <taxon>Nitzschia</taxon>
    </lineage>
</organism>
<dbReference type="PANTHER" id="PTHR15032">
    <property type="entry name" value="N-ACYL-PHOSPHATIDYLETHANOLAMINE-HYDROLYZING PHOSPHOLIPASE D"/>
    <property type="match status" value="1"/>
</dbReference>
<evidence type="ECO:0000256" key="1">
    <source>
        <dbReference type="SAM" id="MobiDB-lite"/>
    </source>
</evidence>